<dbReference type="GO" id="GO:0004803">
    <property type="term" value="F:transposase activity"/>
    <property type="evidence" value="ECO:0007669"/>
    <property type="project" value="InterPro"/>
</dbReference>
<proteinExistence type="predicted"/>
<evidence type="ECO:0000259" key="1">
    <source>
        <dbReference type="SMART" id="SM01321"/>
    </source>
</evidence>
<dbReference type="Gene3D" id="3.30.70.1290">
    <property type="entry name" value="Transposase IS200-like"/>
    <property type="match status" value="1"/>
</dbReference>
<accession>A0A434AW96</accession>
<dbReference type="RefSeq" id="WP_127343177.1">
    <property type="nucleotide sequence ID" value="NZ_RJJX01000006.1"/>
</dbReference>
<dbReference type="Proteomes" id="UP000282985">
    <property type="component" value="Unassembled WGS sequence"/>
</dbReference>
<gene>
    <name evidence="2" type="ORF">DLK05_06485</name>
</gene>
<dbReference type="AlphaFoldDB" id="A0A434AW96"/>
<sequence length="194" mass="23320">MQALDILESGSYYHIYNRGINSCDLFIEEDNYAYFLNLYEKYIDPIADTYAWVLMPNHFHVLLRLKDVEEIDSTELKATHQYFSNLFNAYTKAFNKRNNRHGALFERPFKRKLIENDTYLNRVLLYIHNNPVHHDFCSHAIEYGWSSYLSCLSNRPTKLKRKEVIEWFNDEANFKYMHQHAMASKQMEEWLGLE</sequence>
<dbReference type="OrthoDB" id="9788881at2"/>
<dbReference type="SMART" id="SM01321">
    <property type="entry name" value="Y1_Tnp"/>
    <property type="match status" value="1"/>
</dbReference>
<evidence type="ECO:0000313" key="2">
    <source>
        <dbReference type="EMBL" id="RUT78779.1"/>
    </source>
</evidence>
<dbReference type="InterPro" id="IPR002686">
    <property type="entry name" value="Transposase_17"/>
</dbReference>
<keyword evidence="3" id="KW-1185">Reference proteome</keyword>
<protein>
    <recommendedName>
        <fullName evidence="1">Transposase IS200-like domain-containing protein</fullName>
    </recommendedName>
</protein>
<dbReference type="PANTHER" id="PTHR34322:SF2">
    <property type="entry name" value="TRANSPOSASE IS200-LIKE DOMAIN-CONTAINING PROTEIN"/>
    <property type="match status" value="1"/>
</dbReference>
<evidence type="ECO:0000313" key="3">
    <source>
        <dbReference type="Proteomes" id="UP000282985"/>
    </source>
</evidence>
<dbReference type="EMBL" id="RJJX01000006">
    <property type="protein sequence ID" value="RUT78779.1"/>
    <property type="molecule type" value="Genomic_DNA"/>
</dbReference>
<comment type="caution">
    <text evidence="2">The sequence shown here is derived from an EMBL/GenBank/DDBJ whole genome shotgun (WGS) entry which is preliminary data.</text>
</comment>
<dbReference type="InterPro" id="IPR036515">
    <property type="entry name" value="Transposase_17_sf"/>
</dbReference>
<reference evidence="2 3" key="1">
    <citation type="submission" date="2018-11" db="EMBL/GenBank/DDBJ databases">
        <title>Parancylomarina longa gen. nov., sp. nov., isolated from sediments of southern Okinawa.</title>
        <authorList>
            <person name="Fu T."/>
        </authorList>
    </citation>
    <scope>NUCLEOTIDE SEQUENCE [LARGE SCALE GENOMIC DNA]</scope>
    <source>
        <strain evidence="2 3">T3-2 S1-C</strain>
    </source>
</reference>
<dbReference type="PANTHER" id="PTHR34322">
    <property type="entry name" value="TRANSPOSASE, Y1_TNP DOMAIN-CONTAINING"/>
    <property type="match status" value="1"/>
</dbReference>
<organism evidence="2 3">
    <name type="scientific">Ancylomarina longa</name>
    <dbReference type="NCBI Taxonomy" id="2487017"/>
    <lineage>
        <taxon>Bacteria</taxon>
        <taxon>Pseudomonadati</taxon>
        <taxon>Bacteroidota</taxon>
        <taxon>Bacteroidia</taxon>
        <taxon>Marinilabiliales</taxon>
        <taxon>Marinifilaceae</taxon>
        <taxon>Ancylomarina</taxon>
    </lineage>
</organism>
<dbReference type="SUPFAM" id="SSF143422">
    <property type="entry name" value="Transposase IS200-like"/>
    <property type="match status" value="1"/>
</dbReference>
<dbReference type="GO" id="GO:0003677">
    <property type="term" value="F:DNA binding"/>
    <property type="evidence" value="ECO:0007669"/>
    <property type="project" value="InterPro"/>
</dbReference>
<dbReference type="GO" id="GO:0006313">
    <property type="term" value="P:DNA transposition"/>
    <property type="evidence" value="ECO:0007669"/>
    <property type="project" value="InterPro"/>
</dbReference>
<name>A0A434AW96_9BACT</name>
<feature type="domain" description="Transposase IS200-like" evidence="1">
    <location>
        <begin position="8"/>
        <end position="130"/>
    </location>
</feature>